<evidence type="ECO:0000256" key="3">
    <source>
        <dbReference type="ARBA" id="ARBA00022475"/>
    </source>
</evidence>
<dbReference type="GO" id="GO:0016887">
    <property type="term" value="F:ATP hydrolysis activity"/>
    <property type="evidence" value="ECO:0007669"/>
    <property type="project" value="InterPro"/>
</dbReference>
<sequence length="333" mass="35363">MTDAIRAEGLVKRFKGQTALGGVDLTARTGAVLGVLGPNGSGKTTTVRILSTLLQPDSGHATVGGYDVVREPHQVRRQIGLTGQYAAVDEDLSGTQNLVLIARLLGFSRPAARARSAELLDHFVLSFAADRPAKTYSGGMRRRLDLAASLVGRPSLLYLDEPTTGLDPHSRNELWDVVRSLVGEGVTVLLTTQYLEEADQLADDIAVLDRGKVISRGAPDELKARAGAQVLQVRPVESARLEQVARIVEAVTASEVRSGEGTANASVTDTAVMPEVVRRLDDEGIEVSELTLRRPSLDEVFLALTGHTAQTAPEGESNDDGASGAAETERTPA</sequence>
<dbReference type="InterPro" id="IPR050763">
    <property type="entry name" value="ABC_transporter_ATP-binding"/>
</dbReference>
<dbReference type="SUPFAM" id="SSF52540">
    <property type="entry name" value="P-loop containing nucleoside triphosphate hydrolases"/>
    <property type="match status" value="1"/>
</dbReference>
<dbReference type="EMBL" id="JROO01000004">
    <property type="protein sequence ID" value="KII00327.1"/>
    <property type="molecule type" value="Genomic_DNA"/>
</dbReference>
<keyword evidence="3" id="KW-1003">Cell membrane</keyword>
<evidence type="ECO:0000256" key="4">
    <source>
        <dbReference type="ARBA" id="ARBA00022741"/>
    </source>
</evidence>
<evidence type="ECO:0000256" key="7">
    <source>
        <dbReference type="ARBA" id="ARBA00023136"/>
    </source>
</evidence>
<dbReference type="FunFam" id="3.40.50.300:FF:000589">
    <property type="entry name" value="ABC transporter, ATP-binding subunit"/>
    <property type="match status" value="1"/>
</dbReference>
<dbReference type="OrthoDB" id="3452254at2"/>
<proteinExistence type="inferred from homology"/>
<evidence type="ECO:0000256" key="2">
    <source>
        <dbReference type="ARBA" id="ARBA00022448"/>
    </source>
</evidence>
<keyword evidence="13" id="KW-1185">Reference proteome</keyword>
<dbReference type="Pfam" id="PF13732">
    <property type="entry name" value="DrrA1-3_C"/>
    <property type="match status" value="1"/>
</dbReference>
<dbReference type="GO" id="GO:1900753">
    <property type="term" value="P:doxorubicin transport"/>
    <property type="evidence" value="ECO:0007669"/>
    <property type="project" value="InterPro"/>
</dbReference>
<dbReference type="Proteomes" id="UP000031675">
    <property type="component" value="Unassembled WGS sequence"/>
</dbReference>
<evidence type="ECO:0000256" key="1">
    <source>
        <dbReference type="ARBA" id="ARBA00004413"/>
    </source>
</evidence>
<keyword evidence="6" id="KW-1278">Translocase</keyword>
<feature type="region of interest" description="Disordered" evidence="10">
    <location>
        <begin position="307"/>
        <end position="333"/>
    </location>
</feature>
<evidence type="ECO:0000256" key="9">
    <source>
        <dbReference type="ARBA" id="ARBA00049985"/>
    </source>
</evidence>
<evidence type="ECO:0000256" key="6">
    <source>
        <dbReference type="ARBA" id="ARBA00022967"/>
    </source>
</evidence>
<dbReference type="PROSITE" id="PS00211">
    <property type="entry name" value="ABC_TRANSPORTER_1"/>
    <property type="match status" value="1"/>
</dbReference>
<name>A0A0C2JG95_9ACTN</name>
<keyword evidence="7" id="KW-0472">Membrane</keyword>
<dbReference type="AlphaFoldDB" id="A0A0C2JG95"/>
<evidence type="ECO:0000313" key="13">
    <source>
        <dbReference type="Proteomes" id="UP000031675"/>
    </source>
</evidence>
<dbReference type="InterPro" id="IPR003439">
    <property type="entry name" value="ABC_transporter-like_ATP-bd"/>
</dbReference>
<dbReference type="PANTHER" id="PTHR42711:SF19">
    <property type="entry name" value="DOXORUBICIN RESISTANCE ATP-BINDING PROTEIN DRRA"/>
    <property type="match status" value="1"/>
</dbReference>
<comment type="similarity">
    <text evidence="9">Belongs to the ABC transporter superfamily. Drug exporter-1 (DrugE1) (TC 3.A.1.105) family.</text>
</comment>
<dbReference type="Gene3D" id="3.40.50.300">
    <property type="entry name" value="P-loop containing nucleotide triphosphate hydrolases"/>
    <property type="match status" value="1"/>
</dbReference>
<keyword evidence="4" id="KW-0547">Nucleotide-binding</keyword>
<dbReference type="NCBIfam" id="TIGR01188">
    <property type="entry name" value="drrA"/>
    <property type="match status" value="1"/>
</dbReference>
<evidence type="ECO:0000256" key="5">
    <source>
        <dbReference type="ARBA" id="ARBA00022840"/>
    </source>
</evidence>
<dbReference type="GO" id="GO:0046677">
    <property type="term" value="P:response to antibiotic"/>
    <property type="evidence" value="ECO:0007669"/>
    <property type="project" value="UniProtKB-KW"/>
</dbReference>
<dbReference type="SMART" id="SM00382">
    <property type="entry name" value="AAA"/>
    <property type="match status" value="1"/>
</dbReference>
<accession>A0A0C2JG95</accession>
<dbReference type="GO" id="GO:0005886">
    <property type="term" value="C:plasma membrane"/>
    <property type="evidence" value="ECO:0007669"/>
    <property type="project" value="UniProtKB-SubCell"/>
</dbReference>
<gene>
    <name evidence="12" type="ORF">LP52_01850</name>
</gene>
<evidence type="ECO:0000256" key="10">
    <source>
        <dbReference type="SAM" id="MobiDB-lite"/>
    </source>
</evidence>
<keyword evidence="2" id="KW-0813">Transport</keyword>
<feature type="domain" description="ABC transporter" evidence="11">
    <location>
        <begin position="5"/>
        <end position="235"/>
    </location>
</feature>
<reference evidence="13" key="1">
    <citation type="journal article" date="2015" name="Chem. Biol.">
        <title>Structure, bioactivity, and resistance mechanism of streptomonomicin, an unusual lasso Peptide from an understudied halophilic actinomycete.</title>
        <authorList>
            <person name="Metelev M."/>
            <person name="Tietz J.I."/>
            <person name="Melby J.O."/>
            <person name="Blair P.M."/>
            <person name="Zhu L."/>
            <person name="Livnat I."/>
            <person name="Severinov K."/>
            <person name="Mitchell D.A."/>
        </authorList>
    </citation>
    <scope>NUCLEOTIDE SEQUENCE [LARGE SCALE GENOMIC DNA]</scope>
    <source>
        <strain evidence="13">YIM 90003</strain>
    </source>
</reference>
<dbReference type="PANTHER" id="PTHR42711">
    <property type="entry name" value="ABC TRANSPORTER ATP-BINDING PROTEIN"/>
    <property type="match status" value="1"/>
</dbReference>
<dbReference type="RefSeq" id="WP_040270188.1">
    <property type="nucleotide sequence ID" value="NZ_JROO01000004.1"/>
</dbReference>
<keyword evidence="5" id="KW-0067">ATP-binding</keyword>
<protein>
    <submittedName>
        <fullName evidence="12">ABC transporter</fullName>
    </submittedName>
</protein>
<keyword evidence="8" id="KW-0046">Antibiotic resistance</keyword>
<evidence type="ECO:0000259" key="11">
    <source>
        <dbReference type="PROSITE" id="PS50893"/>
    </source>
</evidence>
<dbReference type="GO" id="GO:0043215">
    <property type="term" value="P:daunorubicin transport"/>
    <property type="evidence" value="ECO:0007669"/>
    <property type="project" value="InterPro"/>
</dbReference>
<evidence type="ECO:0000313" key="12">
    <source>
        <dbReference type="EMBL" id="KII00327.1"/>
    </source>
</evidence>
<dbReference type="PROSITE" id="PS50893">
    <property type="entry name" value="ABC_TRANSPORTER_2"/>
    <property type="match status" value="1"/>
</dbReference>
<dbReference type="Pfam" id="PF00005">
    <property type="entry name" value="ABC_tran"/>
    <property type="match status" value="1"/>
</dbReference>
<dbReference type="InterPro" id="IPR017871">
    <property type="entry name" value="ABC_transporter-like_CS"/>
</dbReference>
<comment type="caution">
    <text evidence="12">The sequence shown here is derived from an EMBL/GenBank/DDBJ whole genome shotgun (WGS) entry which is preliminary data.</text>
</comment>
<evidence type="ECO:0000256" key="8">
    <source>
        <dbReference type="ARBA" id="ARBA00023251"/>
    </source>
</evidence>
<dbReference type="STRING" id="183763.LP52_01850"/>
<dbReference type="InterPro" id="IPR005894">
    <property type="entry name" value="DrrA"/>
</dbReference>
<dbReference type="InterPro" id="IPR027417">
    <property type="entry name" value="P-loop_NTPase"/>
</dbReference>
<dbReference type="InterPro" id="IPR003593">
    <property type="entry name" value="AAA+_ATPase"/>
</dbReference>
<organism evidence="12 13">
    <name type="scientific">Streptomonospora alba</name>
    <dbReference type="NCBI Taxonomy" id="183763"/>
    <lineage>
        <taxon>Bacteria</taxon>
        <taxon>Bacillati</taxon>
        <taxon>Actinomycetota</taxon>
        <taxon>Actinomycetes</taxon>
        <taxon>Streptosporangiales</taxon>
        <taxon>Nocardiopsidaceae</taxon>
        <taxon>Streptomonospora</taxon>
    </lineage>
</organism>
<comment type="subcellular location">
    <subcellularLocation>
        <location evidence="1">Cell membrane</location>
        <topology evidence="1">Peripheral membrane protein</topology>
        <orientation evidence="1">Cytoplasmic side</orientation>
    </subcellularLocation>
</comment>
<dbReference type="InterPro" id="IPR025302">
    <property type="entry name" value="DrrA1/2-like_C"/>
</dbReference>
<dbReference type="GO" id="GO:0005524">
    <property type="term" value="F:ATP binding"/>
    <property type="evidence" value="ECO:0007669"/>
    <property type="project" value="UniProtKB-KW"/>
</dbReference>